<feature type="signal peptide" evidence="1">
    <location>
        <begin position="1"/>
        <end position="28"/>
    </location>
</feature>
<sequence length="43" mass="4531">MKKKIHSAIAATLVAATLVAVPIAPANAAPRYVVCGWWPAICR</sequence>
<keyword evidence="1" id="KW-0732">Signal</keyword>
<comment type="caution">
    <text evidence="2">The sequence shown here is derived from an EMBL/GenBank/DDBJ whole genome shotgun (WGS) entry which is preliminary data.</text>
</comment>
<evidence type="ECO:0000313" key="2">
    <source>
        <dbReference type="EMBL" id="GAA1773359.1"/>
    </source>
</evidence>
<proteinExistence type="predicted"/>
<evidence type="ECO:0000256" key="1">
    <source>
        <dbReference type="SAM" id="SignalP"/>
    </source>
</evidence>
<dbReference type="RefSeq" id="WP_017832565.1">
    <property type="nucleotide sequence ID" value="NZ_BAAAOA010000046.1"/>
</dbReference>
<dbReference type="Proteomes" id="UP001501204">
    <property type="component" value="Unassembled WGS sequence"/>
</dbReference>
<keyword evidence="3" id="KW-1185">Reference proteome</keyword>
<reference evidence="3" key="1">
    <citation type="journal article" date="2019" name="Int. J. Syst. Evol. Microbiol.">
        <title>The Global Catalogue of Microorganisms (GCM) 10K type strain sequencing project: providing services to taxonomists for standard genome sequencing and annotation.</title>
        <authorList>
            <consortium name="The Broad Institute Genomics Platform"/>
            <consortium name="The Broad Institute Genome Sequencing Center for Infectious Disease"/>
            <person name="Wu L."/>
            <person name="Ma J."/>
        </authorList>
    </citation>
    <scope>NUCLEOTIDE SEQUENCE [LARGE SCALE GENOMIC DNA]</scope>
    <source>
        <strain evidence="3">JCM 14735</strain>
    </source>
</reference>
<evidence type="ECO:0000313" key="3">
    <source>
        <dbReference type="Proteomes" id="UP001501204"/>
    </source>
</evidence>
<protein>
    <submittedName>
        <fullName evidence="2">Uncharacterized protein</fullName>
    </submittedName>
</protein>
<organism evidence="2 3">
    <name type="scientific">Kocuria aegyptia</name>
    <dbReference type="NCBI Taxonomy" id="330943"/>
    <lineage>
        <taxon>Bacteria</taxon>
        <taxon>Bacillati</taxon>
        <taxon>Actinomycetota</taxon>
        <taxon>Actinomycetes</taxon>
        <taxon>Micrococcales</taxon>
        <taxon>Micrococcaceae</taxon>
        <taxon>Kocuria</taxon>
    </lineage>
</organism>
<name>A0ABP4X8N0_9MICC</name>
<gene>
    <name evidence="2" type="ORF">GCM10009767_34110</name>
</gene>
<feature type="chain" id="PRO_5047515509" evidence="1">
    <location>
        <begin position="29"/>
        <end position="43"/>
    </location>
</feature>
<accession>A0ABP4X8N0</accession>
<dbReference type="EMBL" id="BAAAOA010000046">
    <property type="protein sequence ID" value="GAA1773359.1"/>
    <property type="molecule type" value="Genomic_DNA"/>
</dbReference>